<dbReference type="SMART" id="SM00267">
    <property type="entry name" value="GGDEF"/>
    <property type="match status" value="1"/>
</dbReference>
<comment type="caution">
    <text evidence="3">The sequence shown here is derived from an EMBL/GenBank/DDBJ whole genome shotgun (WGS) entry which is preliminary data.</text>
</comment>
<dbReference type="CDD" id="cd01948">
    <property type="entry name" value="EAL"/>
    <property type="match status" value="1"/>
</dbReference>
<dbReference type="InterPro" id="IPR035919">
    <property type="entry name" value="EAL_sf"/>
</dbReference>
<dbReference type="SUPFAM" id="SSF55785">
    <property type="entry name" value="PYP-like sensor domain (PAS domain)"/>
    <property type="match status" value="1"/>
</dbReference>
<evidence type="ECO:0000259" key="2">
    <source>
        <dbReference type="PROSITE" id="PS50887"/>
    </source>
</evidence>
<protein>
    <submittedName>
        <fullName evidence="3">EAL domain-containing protein</fullName>
    </submittedName>
</protein>
<dbReference type="Pfam" id="PF00563">
    <property type="entry name" value="EAL"/>
    <property type="match status" value="1"/>
</dbReference>
<dbReference type="PROSITE" id="PS50887">
    <property type="entry name" value="GGDEF"/>
    <property type="match status" value="1"/>
</dbReference>
<dbReference type="SUPFAM" id="SSF55073">
    <property type="entry name" value="Nucleotide cyclase"/>
    <property type="match status" value="1"/>
</dbReference>
<evidence type="ECO:0000313" key="3">
    <source>
        <dbReference type="EMBL" id="RHA53213.1"/>
    </source>
</evidence>
<dbReference type="Gene3D" id="3.20.20.450">
    <property type="entry name" value="EAL domain"/>
    <property type="match status" value="1"/>
</dbReference>
<accession>A0A413RXF0</accession>
<dbReference type="EMBL" id="QSFO01000011">
    <property type="protein sequence ID" value="RHA53213.1"/>
    <property type="molecule type" value="Genomic_DNA"/>
</dbReference>
<dbReference type="Pfam" id="PF08447">
    <property type="entry name" value="PAS_3"/>
    <property type="match status" value="1"/>
</dbReference>
<dbReference type="Gene3D" id="3.30.450.20">
    <property type="entry name" value="PAS domain"/>
    <property type="match status" value="1"/>
</dbReference>
<feature type="domain" description="EAL" evidence="1">
    <location>
        <begin position="301"/>
        <end position="556"/>
    </location>
</feature>
<dbReference type="InterPro" id="IPR029787">
    <property type="entry name" value="Nucleotide_cyclase"/>
</dbReference>
<dbReference type="PROSITE" id="PS50883">
    <property type="entry name" value="EAL"/>
    <property type="match status" value="1"/>
</dbReference>
<dbReference type="Gene3D" id="3.30.70.270">
    <property type="match status" value="1"/>
</dbReference>
<organism evidence="3 4">
    <name type="scientific">Eubacterium ventriosum</name>
    <dbReference type="NCBI Taxonomy" id="39496"/>
    <lineage>
        <taxon>Bacteria</taxon>
        <taxon>Bacillati</taxon>
        <taxon>Bacillota</taxon>
        <taxon>Clostridia</taxon>
        <taxon>Eubacteriales</taxon>
        <taxon>Eubacteriaceae</taxon>
        <taxon>Eubacterium</taxon>
    </lineage>
</organism>
<dbReference type="CDD" id="cd01949">
    <property type="entry name" value="GGDEF"/>
    <property type="match status" value="1"/>
</dbReference>
<dbReference type="Proteomes" id="UP000284598">
    <property type="component" value="Unassembled WGS sequence"/>
</dbReference>
<dbReference type="InterPro" id="IPR043128">
    <property type="entry name" value="Rev_trsase/Diguanyl_cyclase"/>
</dbReference>
<dbReference type="AlphaFoldDB" id="A0A413RXF0"/>
<dbReference type="RefSeq" id="WP_118025576.1">
    <property type="nucleotide sequence ID" value="NZ_QSFO01000011.1"/>
</dbReference>
<dbReference type="PANTHER" id="PTHR33121">
    <property type="entry name" value="CYCLIC DI-GMP PHOSPHODIESTERASE PDEF"/>
    <property type="match status" value="1"/>
</dbReference>
<sequence length="557" mass="64310">MNNEYPQLTVRQLCSVIKMFDSSADDYLYLYDLDNDYFYMSVHATEKFPLERNEFNNVIEEHRKICYPEDFYMLEQELKGIISGKNNGHNLQYRWIDKELNPVWINCRGVVCKLKDSSRVLIGCANQIGAKQKADNVSGLLGQTSLEKYIQISSKIFKSGFVLRLGLDDFREINERYGIEYGDKVLKDTAECISGCLKGEQQLYRVVSDEFIIVDYLATGIDEAKSVYHSIRHAIDRYVESIQYEVMFTVSGGILDLSTLEEKTYKNIMRYSEYALNKSKKNGKNQYYVFNYEDYNQFLMIKQLTQSLRKSAADNFKGYELYYQPLIDVVTGNVCGAEALLRYKSEDGNILPPNIFIPILEETGLVVPVGKWIINEAIKKCKEIQAVIPEFHVNINVSYIQVIKSNLVKDVTTAIEKYNINPSSIIIEMTESGLLESNKRYMKIWSALKERGVGLALDDFGTGYSNFNYMSQLEPDLIKIDRNFTAKALNNEYDYNMLTLIHKMVFNLGLKICIEGVETKGEMEKIKSMCPNFFQGYFFGRPCPYEDFVSQFVKNKK</sequence>
<dbReference type="PANTHER" id="PTHR33121:SF70">
    <property type="entry name" value="SIGNALING PROTEIN YKOW"/>
    <property type="match status" value="1"/>
</dbReference>
<dbReference type="NCBIfam" id="TIGR00254">
    <property type="entry name" value="GGDEF"/>
    <property type="match status" value="1"/>
</dbReference>
<name>A0A413RXF0_9FIRM</name>
<reference evidence="3 4" key="1">
    <citation type="submission" date="2018-08" db="EMBL/GenBank/DDBJ databases">
        <title>A genome reference for cultivated species of the human gut microbiota.</title>
        <authorList>
            <person name="Zou Y."/>
            <person name="Xue W."/>
            <person name="Luo G."/>
        </authorList>
    </citation>
    <scope>NUCLEOTIDE SEQUENCE [LARGE SCALE GENOMIC DNA]</scope>
    <source>
        <strain evidence="3 4">AM43-2</strain>
    </source>
</reference>
<dbReference type="InterPro" id="IPR013655">
    <property type="entry name" value="PAS_fold_3"/>
</dbReference>
<feature type="domain" description="GGDEF" evidence="2">
    <location>
        <begin position="158"/>
        <end position="292"/>
    </location>
</feature>
<dbReference type="InterPro" id="IPR000160">
    <property type="entry name" value="GGDEF_dom"/>
</dbReference>
<evidence type="ECO:0000259" key="1">
    <source>
        <dbReference type="PROSITE" id="PS50883"/>
    </source>
</evidence>
<evidence type="ECO:0000313" key="4">
    <source>
        <dbReference type="Proteomes" id="UP000284598"/>
    </source>
</evidence>
<dbReference type="SMART" id="SM00052">
    <property type="entry name" value="EAL"/>
    <property type="match status" value="1"/>
</dbReference>
<dbReference type="SUPFAM" id="SSF141868">
    <property type="entry name" value="EAL domain-like"/>
    <property type="match status" value="1"/>
</dbReference>
<dbReference type="Pfam" id="PF00990">
    <property type="entry name" value="GGDEF"/>
    <property type="match status" value="1"/>
</dbReference>
<dbReference type="InterPro" id="IPR050706">
    <property type="entry name" value="Cyclic-di-GMP_PDE-like"/>
</dbReference>
<dbReference type="InterPro" id="IPR001633">
    <property type="entry name" value="EAL_dom"/>
</dbReference>
<dbReference type="InterPro" id="IPR035965">
    <property type="entry name" value="PAS-like_dom_sf"/>
</dbReference>
<dbReference type="GO" id="GO:0071111">
    <property type="term" value="F:cyclic-guanylate-specific phosphodiesterase activity"/>
    <property type="evidence" value="ECO:0007669"/>
    <property type="project" value="InterPro"/>
</dbReference>
<proteinExistence type="predicted"/>
<gene>
    <name evidence="3" type="ORF">DW929_09505</name>
</gene>